<accession>A0A0F9EG59</accession>
<name>A0A0F9EG59_9ZZZZ</name>
<gene>
    <name evidence="1" type="ORF">LCGC14_2078420</name>
</gene>
<dbReference type="AlphaFoldDB" id="A0A0F9EG59"/>
<dbReference type="EMBL" id="LAZR01025072">
    <property type="protein sequence ID" value="KKL73093.1"/>
    <property type="molecule type" value="Genomic_DNA"/>
</dbReference>
<sequence length="24" mass="2797">MKEIELYEKHGFTLIPLRGKIPIA</sequence>
<proteinExistence type="predicted"/>
<reference evidence="1" key="1">
    <citation type="journal article" date="2015" name="Nature">
        <title>Complex archaea that bridge the gap between prokaryotes and eukaryotes.</title>
        <authorList>
            <person name="Spang A."/>
            <person name="Saw J.H."/>
            <person name="Jorgensen S.L."/>
            <person name="Zaremba-Niedzwiedzka K."/>
            <person name="Martijn J."/>
            <person name="Lind A.E."/>
            <person name="van Eijk R."/>
            <person name="Schleper C."/>
            <person name="Guy L."/>
            <person name="Ettema T.J."/>
        </authorList>
    </citation>
    <scope>NUCLEOTIDE SEQUENCE</scope>
</reference>
<organism evidence="1">
    <name type="scientific">marine sediment metagenome</name>
    <dbReference type="NCBI Taxonomy" id="412755"/>
    <lineage>
        <taxon>unclassified sequences</taxon>
        <taxon>metagenomes</taxon>
        <taxon>ecological metagenomes</taxon>
    </lineage>
</organism>
<comment type="caution">
    <text evidence="1">The sequence shown here is derived from an EMBL/GenBank/DDBJ whole genome shotgun (WGS) entry which is preliminary data.</text>
</comment>
<evidence type="ECO:0000313" key="1">
    <source>
        <dbReference type="EMBL" id="KKL73093.1"/>
    </source>
</evidence>
<protein>
    <submittedName>
        <fullName evidence="1">Uncharacterized protein</fullName>
    </submittedName>
</protein>
<feature type="non-terminal residue" evidence="1">
    <location>
        <position position="24"/>
    </location>
</feature>